<dbReference type="GO" id="GO:0043565">
    <property type="term" value="F:sequence-specific DNA binding"/>
    <property type="evidence" value="ECO:0007669"/>
    <property type="project" value="InterPro"/>
</dbReference>
<dbReference type="InterPro" id="IPR029441">
    <property type="entry name" value="Cass2"/>
</dbReference>
<evidence type="ECO:0000256" key="3">
    <source>
        <dbReference type="ARBA" id="ARBA00023163"/>
    </source>
</evidence>
<keyword evidence="2" id="KW-0238">DNA-binding</keyword>
<dbReference type="STRING" id="297318.BK138_11755"/>
<dbReference type="InterPro" id="IPR010499">
    <property type="entry name" value="AraC_E-bd"/>
</dbReference>
<dbReference type="SUPFAM" id="SSF46689">
    <property type="entry name" value="Homeodomain-like"/>
    <property type="match status" value="2"/>
</dbReference>
<dbReference type="Gene3D" id="1.10.10.60">
    <property type="entry name" value="Homeodomain-like"/>
    <property type="match status" value="2"/>
</dbReference>
<dbReference type="InterPro" id="IPR020449">
    <property type="entry name" value="Tscrpt_reg_AraC-type_HTH"/>
</dbReference>
<dbReference type="GO" id="GO:0003700">
    <property type="term" value="F:DNA-binding transcription factor activity"/>
    <property type="evidence" value="ECO:0007669"/>
    <property type="project" value="InterPro"/>
</dbReference>
<organism evidence="5 6">
    <name type="scientific">Paenibacillus rhizosphaerae</name>
    <dbReference type="NCBI Taxonomy" id="297318"/>
    <lineage>
        <taxon>Bacteria</taxon>
        <taxon>Bacillati</taxon>
        <taxon>Bacillota</taxon>
        <taxon>Bacilli</taxon>
        <taxon>Bacillales</taxon>
        <taxon>Paenibacillaceae</taxon>
        <taxon>Paenibacillus</taxon>
    </lineage>
</organism>
<dbReference type="PANTHER" id="PTHR47504">
    <property type="entry name" value="RIGHT ORIGIN-BINDING PROTEIN"/>
    <property type="match status" value="1"/>
</dbReference>
<name>A0A1R1EU32_9BACL</name>
<sequence length="287" mass="32771">MDWLKRMNHALEYIETHLSEEIDYDQVAGTACCSAYHFQRMFSFITNVSLSEYIRRRRLTLAAFELQSGGVKVIDMALKYGYESPEAFSRAFKKMHGVMPKAARDNGVSLKAYPRLSFHISIRGDVEMNYRMEGKPAFEMFGVSTVIHADGENPFIEIPAFWQKCISDGTVKRIRAAAGLGEHGQLHAVLYNKQGEQLSYMIGYFLPQSGLPEGFEKLQIPPQSYAIFSTGINPSGQNDIHGLWRRIWGEWFPSAHYEAANGPEFEMTYDRGNNLYEMEVWIPVVKL</sequence>
<comment type="caution">
    <text evidence="5">The sequence shown here is derived from an EMBL/GenBank/DDBJ whole genome shotgun (WGS) entry which is preliminary data.</text>
</comment>
<reference evidence="5 6" key="1">
    <citation type="submission" date="2016-11" db="EMBL/GenBank/DDBJ databases">
        <title>Paenibacillus species isolates.</title>
        <authorList>
            <person name="Beno S.M."/>
        </authorList>
    </citation>
    <scope>NUCLEOTIDE SEQUENCE [LARGE SCALE GENOMIC DNA]</scope>
    <source>
        <strain evidence="5 6">FSL R5-0378</strain>
    </source>
</reference>
<dbReference type="Pfam" id="PF12833">
    <property type="entry name" value="HTH_18"/>
    <property type="match status" value="1"/>
</dbReference>
<dbReference type="PROSITE" id="PS01124">
    <property type="entry name" value="HTH_ARAC_FAMILY_2"/>
    <property type="match status" value="1"/>
</dbReference>
<dbReference type="AlphaFoldDB" id="A0A1R1EU32"/>
<evidence type="ECO:0000256" key="1">
    <source>
        <dbReference type="ARBA" id="ARBA00023015"/>
    </source>
</evidence>
<evidence type="ECO:0000313" key="5">
    <source>
        <dbReference type="EMBL" id="OMF55363.1"/>
    </source>
</evidence>
<dbReference type="SMART" id="SM00342">
    <property type="entry name" value="HTH_ARAC"/>
    <property type="match status" value="1"/>
</dbReference>
<evidence type="ECO:0000313" key="6">
    <source>
        <dbReference type="Proteomes" id="UP000187172"/>
    </source>
</evidence>
<dbReference type="Gene3D" id="3.20.80.10">
    <property type="entry name" value="Regulatory factor, effector binding domain"/>
    <property type="match status" value="1"/>
</dbReference>
<dbReference type="InterPro" id="IPR011256">
    <property type="entry name" value="Reg_factor_effector_dom_sf"/>
</dbReference>
<proteinExistence type="predicted"/>
<gene>
    <name evidence="5" type="ORF">BK138_11755</name>
</gene>
<feature type="domain" description="HTH araC/xylS-type" evidence="4">
    <location>
        <begin position="8"/>
        <end position="106"/>
    </location>
</feature>
<evidence type="ECO:0000256" key="2">
    <source>
        <dbReference type="ARBA" id="ARBA00023125"/>
    </source>
</evidence>
<dbReference type="InterPro" id="IPR018060">
    <property type="entry name" value="HTH_AraC"/>
</dbReference>
<accession>A0A1R1EU32</accession>
<dbReference type="SMART" id="SM00871">
    <property type="entry name" value="AraC_E_bind"/>
    <property type="match status" value="1"/>
</dbReference>
<keyword evidence="3" id="KW-0804">Transcription</keyword>
<dbReference type="SUPFAM" id="SSF55136">
    <property type="entry name" value="Probable bacterial effector-binding domain"/>
    <property type="match status" value="1"/>
</dbReference>
<evidence type="ECO:0000259" key="4">
    <source>
        <dbReference type="PROSITE" id="PS01124"/>
    </source>
</evidence>
<protein>
    <submittedName>
        <fullName evidence="5">AraC family transcriptional regulator</fullName>
    </submittedName>
</protein>
<dbReference type="InterPro" id="IPR009057">
    <property type="entry name" value="Homeodomain-like_sf"/>
</dbReference>
<keyword evidence="6" id="KW-1185">Reference proteome</keyword>
<keyword evidence="1" id="KW-0805">Transcription regulation</keyword>
<dbReference type="PANTHER" id="PTHR47504:SF5">
    <property type="entry name" value="RIGHT ORIGIN-BINDING PROTEIN"/>
    <property type="match status" value="1"/>
</dbReference>
<dbReference type="Pfam" id="PF14526">
    <property type="entry name" value="Cass2"/>
    <property type="match status" value="1"/>
</dbReference>
<dbReference type="InterPro" id="IPR050959">
    <property type="entry name" value="MarA-like"/>
</dbReference>
<dbReference type="RefSeq" id="WP_076169758.1">
    <property type="nucleotide sequence ID" value="NZ_MRTP01000002.1"/>
</dbReference>
<dbReference type="Proteomes" id="UP000187172">
    <property type="component" value="Unassembled WGS sequence"/>
</dbReference>
<dbReference type="PRINTS" id="PR00032">
    <property type="entry name" value="HTHARAC"/>
</dbReference>
<dbReference type="EMBL" id="MRTP01000002">
    <property type="protein sequence ID" value="OMF55363.1"/>
    <property type="molecule type" value="Genomic_DNA"/>
</dbReference>